<protein>
    <recommendedName>
        <fullName evidence="1">Polymerase/histidinol phosphatase N-terminal domain-containing protein</fullName>
    </recommendedName>
</protein>
<dbReference type="RefSeq" id="WP_078766271.1">
    <property type="nucleotide sequence ID" value="NZ_FUXZ01000008.1"/>
</dbReference>
<evidence type="ECO:0000313" key="3">
    <source>
        <dbReference type="Proteomes" id="UP000190814"/>
    </source>
</evidence>
<gene>
    <name evidence="2" type="ORF">SAMN02745111_01393</name>
</gene>
<dbReference type="InterPro" id="IPR016195">
    <property type="entry name" value="Pol/histidinol_Pase-like"/>
</dbReference>
<evidence type="ECO:0000313" key="2">
    <source>
        <dbReference type="EMBL" id="SKA67114.1"/>
    </source>
</evidence>
<dbReference type="EMBL" id="FUXZ01000008">
    <property type="protein sequence ID" value="SKA67114.1"/>
    <property type="molecule type" value="Genomic_DNA"/>
</dbReference>
<dbReference type="SUPFAM" id="SSF89550">
    <property type="entry name" value="PHP domain-like"/>
    <property type="match status" value="1"/>
</dbReference>
<dbReference type="Pfam" id="PF02811">
    <property type="entry name" value="PHP"/>
    <property type="match status" value="1"/>
</dbReference>
<dbReference type="InterPro" id="IPR003141">
    <property type="entry name" value="Pol/His_phosphatase_N"/>
</dbReference>
<dbReference type="PANTHER" id="PTHR42924">
    <property type="entry name" value="EXONUCLEASE"/>
    <property type="match status" value="1"/>
</dbReference>
<dbReference type="OrthoDB" id="9791620at2"/>
<name>A0A1T4VQ47_9FIRM</name>
<dbReference type="PANTHER" id="PTHR42924:SF3">
    <property type="entry name" value="POLYMERASE_HISTIDINOL PHOSPHATASE N-TERMINAL DOMAIN-CONTAINING PROTEIN"/>
    <property type="match status" value="1"/>
</dbReference>
<dbReference type="STRING" id="39495.SAMN02745111_01393"/>
<sequence>MSKYYYDLHLHSCLSPCGDDDNTPNNIAGMAKLCNLDIVALTDHNSTKNCPAFFEAARRYEIVPIAGMELTTSEDIHVVCLFETLERAMAFDEDLQKHRILVKNKVDIFGKQQILNGMDEEIGQEEYYLPNATDISYENVKDYVEEFDGVCFPAHIDRKSNGVVSVLGTLPESPNFKCVEFNLSGSIITYKDKYNLGDKIILVNSDAHYLNMMRDAQNCIELPDGLTTEQDIVSNLFKVLRGETL</sequence>
<dbReference type="InterPro" id="IPR052018">
    <property type="entry name" value="PHP_domain"/>
</dbReference>
<dbReference type="SMART" id="SM00481">
    <property type="entry name" value="POLIIIAc"/>
    <property type="match status" value="1"/>
</dbReference>
<dbReference type="GO" id="GO:0004534">
    <property type="term" value="F:5'-3' RNA exonuclease activity"/>
    <property type="evidence" value="ECO:0007669"/>
    <property type="project" value="TreeGrafter"/>
</dbReference>
<proteinExistence type="predicted"/>
<organism evidence="2 3">
    <name type="scientific">Eubacterium uniforme</name>
    <dbReference type="NCBI Taxonomy" id="39495"/>
    <lineage>
        <taxon>Bacteria</taxon>
        <taxon>Bacillati</taxon>
        <taxon>Bacillota</taxon>
        <taxon>Clostridia</taxon>
        <taxon>Eubacteriales</taxon>
        <taxon>Eubacteriaceae</taxon>
        <taxon>Eubacterium</taxon>
    </lineage>
</organism>
<dbReference type="Gene3D" id="3.20.20.140">
    <property type="entry name" value="Metal-dependent hydrolases"/>
    <property type="match status" value="1"/>
</dbReference>
<feature type="domain" description="Polymerase/histidinol phosphatase N-terminal" evidence="1">
    <location>
        <begin position="6"/>
        <end position="74"/>
    </location>
</feature>
<dbReference type="Proteomes" id="UP000190814">
    <property type="component" value="Unassembled WGS sequence"/>
</dbReference>
<dbReference type="AlphaFoldDB" id="A0A1T4VQ47"/>
<reference evidence="2 3" key="1">
    <citation type="submission" date="2017-02" db="EMBL/GenBank/DDBJ databases">
        <authorList>
            <person name="Peterson S.W."/>
        </authorList>
    </citation>
    <scope>NUCLEOTIDE SEQUENCE [LARGE SCALE GENOMIC DNA]</scope>
    <source>
        <strain evidence="2 3">ATCC 35992</strain>
    </source>
</reference>
<dbReference type="CDD" id="cd07432">
    <property type="entry name" value="PHP_HisPPase"/>
    <property type="match status" value="1"/>
</dbReference>
<keyword evidence="3" id="KW-1185">Reference proteome</keyword>
<dbReference type="InterPro" id="IPR004013">
    <property type="entry name" value="PHP_dom"/>
</dbReference>
<dbReference type="GO" id="GO:0035312">
    <property type="term" value="F:5'-3' DNA exonuclease activity"/>
    <property type="evidence" value="ECO:0007669"/>
    <property type="project" value="TreeGrafter"/>
</dbReference>
<accession>A0A1T4VQ47</accession>
<evidence type="ECO:0000259" key="1">
    <source>
        <dbReference type="SMART" id="SM00481"/>
    </source>
</evidence>